<gene>
    <name evidence="9" type="ORF">BQ2448_827</name>
</gene>
<dbReference type="FunFam" id="3.30.70.2190:FF:000001">
    <property type="entry name" value="D-2-hydroxyglutarate dehydrogenase mitochondrial"/>
    <property type="match status" value="1"/>
</dbReference>
<dbReference type="Gene3D" id="3.30.465.10">
    <property type="match status" value="1"/>
</dbReference>
<dbReference type="Pfam" id="PF01565">
    <property type="entry name" value="FAD_binding_4"/>
    <property type="match status" value="1"/>
</dbReference>
<dbReference type="PANTHER" id="PTHR43716">
    <property type="entry name" value="D-2-HYDROXYGLUTARATE DEHYDROGENASE, MITOCHONDRIAL"/>
    <property type="match status" value="1"/>
</dbReference>
<comment type="cofactor">
    <cofactor evidence="1">
        <name>FAD</name>
        <dbReference type="ChEBI" id="CHEBI:57692"/>
    </cofactor>
</comment>
<dbReference type="InterPro" id="IPR016169">
    <property type="entry name" value="FAD-bd_PCMH_sub2"/>
</dbReference>
<keyword evidence="10" id="KW-1185">Reference proteome</keyword>
<feature type="region of interest" description="Disordered" evidence="7">
    <location>
        <begin position="43"/>
        <end position="72"/>
    </location>
</feature>
<dbReference type="PANTHER" id="PTHR43716:SF1">
    <property type="entry name" value="D-2-HYDROXYGLUTARATE DEHYDROGENASE, MITOCHONDRIAL"/>
    <property type="match status" value="1"/>
</dbReference>
<dbReference type="GO" id="GO:0004458">
    <property type="term" value="F:D-lactate dehydrogenase (cytochrome) activity"/>
    <property type="evidence" value="ECO:0007669"/>
    <property type="project" value="UniProtKB-EC"/>
</dbReference>
<organism evidence="9 10">
    <name type="scientific">Microbotryum intermedium</name>
    <dbReference type="NCBI Taxonomy" id="269621"/>
    <lineage>
        <taxon>Eukaryota</taxon>
        <taxon>Fungi</taxon>
        <taxon>Dikarya</taxon>
        <taxon>Basidiomycota</taxon>
        <taxon>Pucciniomycotina</taxon>
        <taxon>Microbotryomycetes</taxon>
        <taxon>Microbotryales</taxon>
        <taxon>Microbotryaceae</taxon>
        <taxon>Microbotryum</taxon>
    </lineage>
</organism>
<dbReference type="InterPro" id="IPR016164">
    <property type="entry name" value="FAD-linked_Oxase-like_C"/>
</dbReference>
<evidence type="ECO:0000259" key="8">
    <source>
        <dbReference type="PROSITE" id="PS51387"/>
    </source>
</evidence>
<sequence length="595" mass="64367">MSPRAPSALATRLAACATRSITTPSRAFRSRYTLAAASAGINALPSPSSSRSLRRPFSTSRPALAGAVPPRGDYKHLTSEDVKQFASMLSNPTASLMTTIAAPNGEWTSAASDELDGYNKDWLDKYVGRSAIVLKPKSTQEVSKIMAYCYKHRIAVVPQGGNTGLVGGGVPVYDEVILSTEGMKEVRHFDDVSGILTCDGGAILESLSNYLHPKGYMMPLDLGAKGSCHIAGNISTNAGGLRLLRYGSLHGTVLGLEAVLPDEKGTIVSVGIPGGKGGALRKDNTGYDIKQLFIGAEGTLGVVTGVSILTPRISEAVNVAVLCVPDFEGVQRVFRETRSHLGEILSAFEFWDQEGLELVLHHTGQKAPFERTPEGGRAFYVLIETSGSNKDHDDEKLGGLLEYLLEKEIIADGVLAQDEAQLLSLWSLRESMPEAAGKLGRVYKYDLSMPVKEMYSLVEEARVRFKEHGLDKDGSIKQTIGYGHIGDGQSWSWVQKSGSGADFIHRGVISAGNLHLNIVANKWDERIEKIIEPWVYEATAARNGSISAEHGLGLMKAPYVGYSKSDESIALMQQIRKLFDPRGILSPYKYLPPTE</sequence>
<dbReference type="InterPro" id="IPR006094">
    <property type="entry name" value="Oxid_FAD_bind_N"/>
</dbReference>
<dbReference type="Proteomes" id="UP000198372">
    <property type="component" value="Unassembled WGS sequence"/>
</dbReference>
<dbReference type="SUPFAM" id="SSF56176">
    <property type="entry name" value="FAD-binding/transporter-associated domain-like"/>
    <property type="match status" value="1"/>
</dbReference>
<dbReference type="SUPFAM" id="SSF55103">
    <property type="entry name" value="FAD-linked oxidases, C-terminal domain"/>
    <property type="match status" value="1"/>
</dbReference>
<dbReference type="InterPro" id="IPR016167">
    <property type="entry name" value="FAD-bd_PCMH_sub1"/>
</dbReference>
<dbReference type="InterPro" id="IPR016166">
    <property type="entry name" value="FAD-bd_PCMH"/>
</dbReference>
<keyword evidence="3" id="KW-0285">Flavoprotein</keyword>
<dbReference type="Gene3D" id="3.30.70.2740">
    <property type="match status" value="1"/>
</dbReference>
<evidence type="ECO:0000256" key="1">
    <source>
        <dbReference type="ARBA" id="ARBA00001974"/>
    </source>
</evidence>
<evidence type="ECO:0000256" key="3">
    <source>
        <dbReference type="ARBA" id="ARBA00022630"/>
    </source>
</evidence>
<dbReference type="GO" id="GO:0071949">
    <property type="term" value="F:FAD binding"/>
    <property type="evidence" value="ECO:0007669"/>
    <property type="project" value="InterPro"/>
</dbReference>
<dbReference type="FunFam" id="3.30.43.10:FF:000011">
    <property type="entry name" value="D-lactate dehydrogenase (Cytochrome)"/>
    <property type="match status" value="1"/>
</dbReference>
<dbReference type="STRING" id="269621.A0A238FC98"/>
<dbReference type="InterPro" id="IPR004113">
    <property type="entry name" value="FAD-bd_oxidored_4_C"/>
</dbReference>
<dbReference type="OrthoDB" id="5332616at2759"/>
<dbReference type="Gene3D" id="1.10.45.10">
    <property type="entry name" value="Vanillyl-alcohol Oxidase, Chain A, domain 4"/>
    <property type="match status" value="1"/>
</dbReference>
<feature type="compositionally biased region" description="Low complexity" evidence="7">
    <location>
        <begin position="45"/>
        <end position="62"/>
    </location>
</feature>
<dbReference type="Gene3D" id="3.30.70.2190">
    <property type="match status" value="1"/>
</dbReference>
<dbReference type="AlphaFoldDB" id="A0A238FC98"/>
<keyword evidence="5" id="KW-0560">Oxidoreductase</keyword>
<dbReference type="PROSITE" id="PS51387">
    <property type="entry name" value="FAD_PCMH"/>
    <property type="match status" value="1"/>
</dbReference>
<protein>
    <submittedName>
        <fullName evidence="9">BQ2448_827 protein</fullName>
    </submittedName>
</protein>
<comment type="similarity">
    <text evidence="2">Belongs to the FAD-binding oxidoreductase/transferase type 4 family.</text>
</comment>
<evidence type="ECO:0000256" key="2">
    <source>
        <dbReference type="ARBA" id="ARBA00008000"/>
    </source>
</evidence>
<evidence type="ECO:0000256" key="6">
    <source>
        <dbReference type="ARBA" id="ARBA00051436"/>
    </source>
</evidence>
<dbReference type="Pfam" id="PF02913">
    <property type="entry name" value="FAD-oxidase_C"/>
    <property type="match status" value="1"/>
</dbReference>
<keyword evidence="4" id="KW-0274">FAD</keyword>
<dbReference type="FunFam" id="1.10.45.10:FF:000001">
    <property type="entry name" value="D-lactate dehydrogenase mitochondrial"/>
    <property type="match status" value="1"/>
</dbReference>
<dbReference type="EMBL" id="FMSP01000003">
    <property type="protein sequence ID" value="SCV68706.1"/>
    <property type="molecule type" value="Genomic_DNA"/>
</dbReference>
<dbReference type="Gene3D" id="3.30.43.10">
    <property type="entry name" value="Uridine Diphospho-n-acetylenolpyruvylglucosamine Reductase, domain 2"/>
    <property type="match status" value="1"/>
</dbReference>
<feature type="domain" description="FAD-binding PCMH-type" evidence="8">
    <location>
        <begin position="126"/>
        <end position="313"/>
    </location>
</feature>
<dbReference type="InterPro" id="IPR051264">
    <property type="entry name" value="FAD-oxidored/transferase_4"/>
</dbReference>
<evidence type="ECO:0000256" key="5">
    <source>
        <dbReference type="ARBA" id="ARBA00023002"/>
    </source>
</evidence>
<evidence type="ECO:0000256" key="4">
    <source>
        <dbReference type="ARBA" id="ARBA00022827"/>
    </source>
</evidence>
<comment type="catalytic activity">
    <reaction evidence="6">
        <text>(R)-lactate + 2 Fe(III)-[cytochrome c] = 2 Fe(II)-[cytochrome c] + pyruvate + 2 H(+)</text>
        <dbReference type="Rhea" id="RHEA:13521"/>
        <dbReference type="Rhea" id="RHEA-COMP:10350"/>
        <dbReference type="Rhea" id="RHEA-COMP:14399"/>
        <dbReference type="ChEBI" id="CHEBI:15361"/>
        <dbReference type="ChEBI" id="CHEBI:15378"/>
        <dbReference type="ChEBI" id="CHEBI:16004"/>
        <dbReference type="ChEBI" id="CHEBI:29033"/>
        <dbReference type="ChEBI" id="CHEBI:29034"/>
        <dbReference type="EC" id="1.1.2.4"/>
    </reaction>
</comment>
<dbReference type="FunFam" id="3.30.465.10:FF:000001">
    <property type="entry name" value="D-2-hydroxyglutarate dehydrogenase, mitochondrial"/>
    <property type="match status" value="1"/>
</dbReference>
<name>A0A238FC98_9BASI</name>
<evidence type="ECO:0000256" key="7">
    <source>
        <dbReference type="SAM" id="MobiDB-lite"/>
    </source>
</evidence>
<evidence type="ECO:0000313" key="10">
    <source>
        <dbReference type="Proteomes" id="UP000198372"/>
    </source>
</evidence>
<accession>A0A238FC98</accession>
<reference evidence="10" key="1">
    <citation type="submission" date="2016-09" db="EMBL/GenBank/DDBJ databases">
        <authorList>
            <person name="Jeantristanb JTB J.-T."/>
            <person name="Ricardo R."/>
        </authorList>
    </citation>
    <scope>NUCLEOTIDE SEQUENCE [LARGE SCALE GENOMIC DNA]</scope>
</reference>
<dbReference type="InterPro" id="IPR016171">
    <property type="entry name" value="Vanillyl_alc_oxidase_C-sub2"/>
</dbReference>
<dbReference type="InterPro" id="IPR036318">
    <property type="entry name" value="FAD-bd_PCMH-like_sf"/>
</dbReference>
<proteinExistence type="inferred from homology"/>
<dbReference type="GO" id="GO:0005739">
    <property type="term" value="C:mitochondrion"/>
    <property type="evidence" value="ECO:0007669"/>
    <property type="project" value="TreeGrafter"/>
</dbReference>
<evidence type="ECO:0000313" key="9">
    <source>
        <dbReference type="EMBL" id="SCV68706.1"/>
    </source>
</evidence>